<proteinExistence type="inferred from homology"/>
<dbReference type="Pfam" id="PF02001">
    <property type="entry name" value="DUF134"/>
    <property type="match status" value="1"/>
</dbReference>
<dbReference type="Proteomes" id="UP000281261">
    <property type="component" value="Unassembled WGS sequence"/>
</dbReference>
<name>A0A420ZE06_UNCK3</name>
<evidence type="ECO:0000313" key="3">
    <source>
        <dbReference type="EMBL" id="RLC37854.1"/>
    </source>
</evidence>
<reference evidence="3 4" key="1">
    <citation type="submission" date="2018-06" db="EMBL/GenBank/DDBJ databases">
        <title>Extensive metabolic versatility and redundancy in microbially diverse, dynamic hydrothermal sediments.</title>
        <authorList>
            <person name="Dombrowski N."/>
            <person name="Teske A."/>
            <person name="Baker B.J."/>
        </authorList>
    </citation>
    <scope>NUCLEOTIDE SEQUENCE [LARGE SCALE GENOMIC DNA]</scope>
    <source>
        <strain evidence="3">B79_G16</strain>
    </source>
</reference>
<organism evidence="3 4">
    <name type="scientific">candidate division Kazan bacterium</name>
    <dbReference type="NCBI Taxonomy" id="2202143"/>
    <lineage>
        <taxon>Bacteria</taxon>
        <taxon>Bacteria division Kazan-3B-28</taxon>
    </lineage>
</organism>
<protein>
    <recommendedName>
        <fullName evidence="2">UPF0251 protein DRH29_00350</fullName>
    </recommendedName>
</protein>
<evidence type="ECO:0000313" key="4">
    <source>
        <dbReference type="Proteomes" id="UP000281261"/>
    </source>
</evidence>
<sequence length="90" mass="10506">MARPRLKRRIRFCPRANYFKPVGIPLRHLEVIHLELDEGEALRLRHLQNLSQSKAAEEMKISQSTFHRILQKAYDKVAEAMVTGKAVRIE</sequence>
<dbReference type="HAMAP" id="MF_00674">
    <property type="entry name" value="UPF0251"/>
    <property type="match status" value="1"/>
</dbReference>
<comment type="caution">
    <text evidence="3">The sequence shown here is derived from an EMBL/GenBank/DDBJ whole genome shotgun (WGS) entry which is preliminary data.</text>
</comment>
<evidence type="ECO:0000256" key="2">
    <source>
        <dbReference type="HAMAP-Rule" id="MF_00674"/>
    </source>
</evidence>
<dbReference type="EMBL" id="QMNG01000001">
    <property type="protein sequence ID" value="RLC37854.1"/>
    <property type="molecule type" value="Genomic_DNA"/>
</dbReference>
<gene>
    <name evidence="3" type="ORF">DRH29_00350</name>
</gene>
<dbReference type="PANTHER" id="PTHR37478:SF2">
    <property type="entry name" value="UPF0251 PROTEIN TK0562"/>
    <property type="match status" value="1"/>
</dbReference>
<comment type="similarity">
    <text evidence="1 2">Belongs to the UPF0251 family.</text>
</comment>
<dbReference type="SUPFAM" id="SSF88659">
    <property type="entry name" value="Sigma3 and sigma4 domains of RNA polymerase sigma factors"/>
    <property type="match status" value="1"/>
</dbReference>
<dbReference type="PANTHER" id="PTHR37478">
    <property type="match status" value="1"/>
</dbReference>
<dbReference type="InterPro" id="IPR002852">
    <property type="entry name" value="UPF0251"/>
</dbReference>
<accession>A0A420ZE06</accession>
<dbReference type="Gene3D" id="1.10.10.60">
    <property type="entry name" value="Homeodomain-like"/>
    <property type="match status" value="1"/>
</dbReference>
<dbReference type="AlphaFoldDB" id="A0A420ZE06"/>
<dbReference type="InterPro" id="IPR013324">
    <property type="entry name" value="RNA_pol_sigma_r3/r4-like"/>
</dbReference>
<evidence type="ECO:0000256" key="1">
    <source>
        <dbReference type="ARBA" id="ARBA00009350"/>
    </source>
</evidence>